<dbReference type="EMBL" id="PFED01000143">
    <property type="protein sequence ID" value="PJE62697.1"/>
    <property type="molecule type" value="Genomic_DNA"/>
</dbReference>
<dbReference type="GO" id="GO:0009306">
    <property type="term" value="P:protein secretion"/>
    <property type="evidence" value="ECO:0007669"/>
    <property type="project" value="UniProtKB-UniRule"/>
</dbReference>
<gene>
    <name evidence="9 10" type="primary">secE</name>
    <name evidence="10" type="ORF">COU88_03585</name>
</gene>
<comment type="subunit">
    <text evidence="9">Component of the Sec protein translocase complex. Heterotrimer consisting of SecY, SecE and SecG subunits. The heterotrimers can form oligomers, although 1 heterotrimer is thought to be able to translocate proteins. Interacts with the ribosome. Interacts with SecDF, and other proteins may be involved. Interacts with SecA.</text>
</comment>
<name>A0A2M8KRZ6_9BACT</name>
<evidence type="ECO:0000256" key="2">
    <source>
        <dbReference type="ARBA" id="ARBA00022448"/>
    </source>
</evidence>
<dbReference type="GO" id="GO:0065002">
    <property type="term" value="P:intracellular protein transmembrane transport"/>
    <property type="evidence" value="ECO:0007669"/>
    <property type="project" value="UniProtKB-UniRule"/>
</dbReference>
<comment type="function">
    <text evidence="9">Essential subunit of the Sec protein translocation channel SecYEG. Clamps together the 2 halves of SecY. May contact the channel plug during translocation.</text>
</comment>
<organism evidence="10 11">
    <name type="scientific">Candidatus Roizmanbacteria bacterium CG10_big_fil_rev_8_21_14_0_10_39_6</name>
    <dbReference type="NCBI Taxonomy" id="1974853"/>
    <lineage>
        <taxon>Bacteria</taxon>
        <taxon>Candidatus Roizmaniibacteriota</taxon>
    </lineage>
</organism>
<evidence type="ECO:0000256" key="1">
    <source>
        <dbReference type="ARBA" id="ARBA00004370"/>
    </source>
</evidence>
<dbReference type="Pfam" id="PF00584">
    <property type="entry name" value="SecE"/>
    <property type="match status" value="1"/>
</dbReference>
<evidence type="ECO:0000313" key="10">
    <source>
        <dbReference type="EMBL" id="PJE62697.1"/>
    </source>
</evidence>
<protein>
    <recommendedName>
        <fullName evidence="9">Protein translocase subunit SecE</fullName>
    </recommendedName>
</protein>
<dbReference type="GO" id="GO:0008320">
    <property type="term" value="F:protein transmembrane transporter activity"/>
    <property type="evidence" value="ECO:0007669"/>
    <property type="project" value="UniProtKB-UniRule"/>
</dbReference>
<accession>A0A2M8KRZ6</accession>
<dbReference type="PANTHER" id="PTHR33910">
    <property type="entry name" value="PROTEIN TRANSLOCASE SUBUNIT SECE"/>
    <property type="match status" value="1"/>
</dbReference>
<comment type="similarity">
    <text evidence="9">Belongs to the SecE/SEC61-gamma family.</text>
</comment>
<dbReference type="GO" id="GO:0043952">
    <property type="term" value="P:protein transport by the Sec complex"/>
    <property type="evidence" value="ECO:0007669"/>
    <property type="project" value="UniProtKB-UniRule"/>
</dbReference>
<dbReference type="InterPro" id="IPR038379">
    <property type="entry name" value="SecE_sf"/>
</dbReference>
<keyword evidence="3 9" id="KW-1003">Cell membrane</keyword>
<dbReference type="GO" id="GO:0006605">
    <property type="term" value="P:protein targeting"/>
    <property type="evidence" value="ECO:0007669"/>
    <property type="project" value="UniProtKB-UniRule"/>
</dbReference>
<dbReference type="Proteomes" id="UP000229554">
    <property type="component" value="Unassembled WGS sequence"/>
</dbReference>
<dbReference type="GO" id="GO:0005886">
    <property type="term" value="C:plasma membrane"/>
    <property type="evidence" value="ECO:0007669"/>
    <property type="project" value="UniProtKB-SubCell"/>
</dbReference>
<comment type="caution">
    <text evidence="10">The sequence shown here is derived from an EMBL/GenBank/DDBJ whole genome shotgun (WGS) entry which is preliminary data.</text>
</comment>
<dbReference type="Gene3D" id="1.20.5.1030">
    <property type="entry name" value="Preprotein translocase secy subunit"/>
    <property type="match status" value="1"/>
</dbReference>
<feature type="transmembrane region" description="Helical" evidence="9">
    <location>
        <begin position="30"/>
        <end position="55"/>
    </location>
</feature>
<dbReference type="PANTHER" id="PTHR33910:SF1">
    <property type="entry name" value="PROTEIN TRANSLOCASE SUBUNIT SECE"/>
    <property type="match status" value="1"/>
</dbReference>
<keyword evidence="5 9" id="KW-0653">Protein transport</keyword>
<proteinExistence type="inferred from homology"/>
<dbReference type="InterPro" id="IPR005807">
    <property type="entry name" value="SecE_bac"/>
</dbReference>
<evidence type="ECO:0000256" key="9">
    <source>
        <dbReference type="HAMAP-Rule" id="MF_00422"/>
    </source>
</evidence>
<evidence type="ECO:0000256" key="7">
    <source>
        <dbReference type="ARBA" id="ARBA00023010"/>
    </source>
</evidence>
<dbReference type="AlphaFoldDB" id="A0A2M8KRZ6"/>
<keyword evidence="2 9" id="KW-0813">Transport</keyword>
<keyword evidence="4 9" id="KW-0812">Transmembrane</keyword>
<dbReference type="PROSITE" id="PS01067">
    <property type="entry name" value="SECE_SEC61G"/>
    <property type="match status" value="1"/>
</dbReference>
<evidence type="ECO:0000256" key="4">
    <source>
        <dbReference type="ARBA" id="ARBA00022692"/>
    </source>
</evidence>
<dbReference type="InterPro" id="IPR001901">
    <property type="entry name" value="Translocase_SecE/Sec61-g"/>
</dbReference>
<reference evidence="11" key="1">
    <citation type="submission" date="2017-09" db="EMBL/GenBank/DDBJ databases">
        <title>Depth-based differentiation of microbial function through sediment-hosted aquifers and enrichment of novel symbionts in the deep terrestrial subsurface.</title>
        <authorList>
            <person name="Probst A.J."/>
            <person name="Ladd B."/>
            <person name="Jarett J.K."/>
            <person name="Geller-Mcgrath D.E."/>
            <person name="Sieber C.M.K."/>
            <person name="Emerson J.B."/>
            <person name="Anantharaman K."/>
            <person name="Thomas B.C."/>
            <person name="Malmstrom R."/>
            <person name="Stieglmeier M."/>
            <person name="Klingl A."/>
            <person name="Woyke T."/>
            <person name="Ryan C.M."/>
            <person name="Banfield J.F."/>
        </authorList>
    </citation>
    <scope>NUCLEOTIDE SEQUENCE [LARGE SCALE GENOMIC DNA]</scope>
</reference>
<evidence type="ECO:0000256" key="8">
    <source>
        <dbReference type="ARBA" id="ARBA00023136"/>
    </source>
</evidence>
<keyword evidence="7 9" id="KW-0811">Translocation</keyword>
<evidence type="ECO:0000256" key="3">
    <source>
        <dbReference type="ARBA" id="ARBA00022475"/>
    </source>
</evidence>
<keyword evidence="8 9" id="KW-0472">Membrane</keyword>
<sequence length="66" mass="7443">MADKAISPNIFKGVISELRKVAWPSRKETLHLSLVVVIISVLLGLYIGFFDYIFAKLVAFLISFRS</sequence>
<dbReference type="HAMAP" id="MF_00422">
    <property type="entry name" value="SecE"/>
    <property type="match status" value="1"/>
</dbReference>
<comment type="subcellular location">
    <subcellularLocation>
        <location evidence="9">Cell membrane</location>
        <topology evidence="9">Single-pass membrane protein</topology>
    </subcellularLocation>
    <subcellularLocation>
        <location evidence="1">Membrane</location>
    </subcellularLocation>
</comment>
<keyword evidence="6 9" id="KW-1133">Transmembrane helix</keyword>
<evidence type="ECO:0000313" key="11">
    <source>
        <dbReference type="Proteomes" id="UP000229554"/>
    </source>
</evidence>
<evidence type="ECO:0000256" key="5">
    <source>
        <dbReference type="ARBA" id="ARBA00022927"/>
    </source>
</evidence>
<evidence type="ECO:0000256" key="6">
    <source>
        <dbReference type="ARBA" id="ARBA00022989"/>
    </source>
</evidence>
<dbReference type="NCBIfam" id="TIGR00964">
    <property type="entry name" value="secE_bact"/>
    <property type="match status" value="1"/>
</dbReference>